<protein>
    <submittedName>
        <fullName evidence="1">Uncharacterized protein</fullName>
    </submittedName>
</protein>
<name>A0A7X6RI54_9NOCA</name>
<comment type="caution">
    <text evidence="1">The sequence shown here is derived from an EMBL/GenBank/DDBJ whole genome shotgun (WGS) entry which is preliminary data.</text>
</comment>
<dbReference type="RefSeq" id="WP_040721115.1">
    <property type="nucleotide sequence ID" value="NZ_CAWPHS010000004.1"/>
</dbReference>
<gene>
    <name evidence="1" type="ORF">HGA07_14350</name>
</gene>
<dbReference type="EMBL" id="JAAXPE010000012">
    <property type="protein sequence ID" value="NKY86811.1"/>
    <property type="molecule type" value="Genomic_DNA"/>
</dbReference>
<proteinExistence type="predicted"/>
<organism evidence="1 2">
    <name type="scientific">Nocardia veterana</name>
    <dbReference type="NCBI Taxonomy" id="132249"/>
    <lineage>
        <taxon>Bacteria</taxon>
        <taxon>Bacillati</taxon>
        <taxon>Actinomycetota</taxon>
        <taxon>Actinomycetes</taxon>
        <taxon>Mycobacteriales</taxon>
        <taxon>Nocardiaceae</taxon>
        <taxon>Nocardia</taxon>
    </lineage>
</organism>
<evidence type="ECO:0000313" key="2">
    <source>
        <dbReference type="Proteomes" id="UP000523447"/>
    </source>
</evidence>
<reference evidence="1 2" key="1">
    <citation type="submission" date="2020-04" db="EMBL/GenBank/DDBJ databases">
        <title>MicrobeNet Type strains.</title>
        <authorList>
            <person name="Nicholson A.C."/>
        </authorList>
    </citation>
    <scope>NUCLEOTIDE SEQUENCE [LARGE SCALE GENOMIC DNA]</scope>
    <source>
        <strain evidence="1 2">DSM 44445</strain>
    </source>
</reference>
<accession>A0A7X6RI54</accession>
<dbReference type="AlphaFoldDB" id="A0A7X6RI54"/>
<sequence length="166" mass="19246">MSDAEQIGFDIDFDDHTRAWLDWVAPEHRRQQAERFAEYVGLPGIPESPWPEGAPEIDQLSEATARLFPDMETAMSRDRFEAADQFICFLGECFIKFAGAQWFEYTYFGREYSFYEQINPALRYGIDEDSDTAWGLVSTVVEYGFPEVAAQMRDYAARYERRQTGS</sequence>
<keyword evidence="2" id="KW-1185">Reference proteome</keyword>
<evidence type="ECO:0000313" key="1">
    <source>
        <dbReference type="EMBL" id="NKY86811.1"/>
    </source>
</evidence>
<dbReference type="Proteomes" id="UP000523447">
    <property type="component" value="Unassembled WGS sequence"/>
</dbReference>